<dbReference type="InterPro" id="IPR051325">
    <property type="entry name" value="Nudix_hydrolase_domain"/>
</dbReference>
<dbReference type="SUPFAM" id="SSF55811">
    <property type="entry name" value="Nudix"/>
    <property type="match status" value="1"/>
</dbReference>
<organism evidence="3 4">
    <name type="scientific">Orbilia oligospora</name>
    <name type="common">Nematode-trapping fungus</name>
    <name type="synonym">Arthrobotrys oligospora</name>
    <dbReference type="NCBI Taxonomy" id="2813651"/>
    <lineage>
        <taxon>Eukaryota</taxon>
        <taxon>Fungi</taxon>
        <taxon>Dikarya</taxon>
        <taxon>Ascomycota</taxon>
        <taxon>Pezizomycotina</taxon>
        <taxon>Orbiliomycetes</taxon>
        <taxon>Orbiliales</taxon>
        <taxon>Orbiliaceae</taxon>
        <taxon>Orbilia</taxon>
    </lineage>
</organism>
<evidence type="ECO:0000256" key="1">
    <source>
        <dbReference type="ARBA" id="ARBA00022801"/>
    </source>
</evidence>
<dbReference type="OrthoDB" id="10259236at2759"/>
<keyword evidence="1" id="KW-0378">Hydrolase</keyword>
<comment type="caution">
    <text evidence="3">The sequence shown here is derived from an EMBL/GenBank/DDBJ whole genome shotgun (WGS) entry which is preliminary data.</text>
</comment>
<proteinExistence type="predicted"/>
<protein>
    <recommendedName>
        <fullName evidence="2">Nudix hydrolase domain-containing protein</fullName>
    </recommendedName>
</protein>
<dbReference type="Gene3D" id="3.90.79.10">
    <property type="entry name" value="Nucleoside Triphosphate Pyrophosphohydrolase"/>
    <property type="match status" value="1"/>
</dbReference>
<name>A0A7C8RPU0_ORBOL</name>
<evidence type="ECO:0000313" key="3">
    <source>
        <dbReference type="EMBL" id="KAF3289579.1"/>
    </source>
</evidence>
<dbReference type="PANTHER" id="PTHR21340">
    <property type="entry name" value="DIADENOSINE 5,5-P1,P4-TETRAPHOSPHATE PYROPHOSPHOHYDROLASE MUTT"/>
    <property type="match status" value="1"/>
</dbReference>
<reference evidence="3 4" key="1">
    <citation type="submission" date="2020-01" db="EMBL/GenBank/DDBJ databases">
        <authorList>
            <person name="Palmer J.M."/>
        </authorList>
    </citation>
    <scope>NUCLEOTIDE SEQUENCE [LARGE SCALE GENOMIC DNA]</scope>
    <source>
        <strain evidence="3 4">TWF970</strain>
    </source>
</reference>
<feature type="domain" description="Nudix hydrolase" evidence="2">
    <location>
        <begin position="22"/>
        <end position="101"/>
    </location>
</feature>
<dbReference type="AlphaFoldDB" id="A0A7C8RPU0"/>
<evidence type="ECO:0000259" key="2">
    <source>
        <dbReference type="Pfam" id="PF00293"/>
    </source>
</evidence>
<gene>
    <name evidence="3" type="ORF">TWF970_003348</name>
</gene>
<dbReference type="GO" id="GO:0006754">
    <property type="term" value="P:ATP biosynthetic process"/>
    <property type="evidence" value="ECO:0007669"/>
    <property type="project" value="TreeGrafter"/>
</dbReference>
<dbReference type="InterPro" id="IPR015797">
    <property type="entry name" value="NUDIX_hydrolase-like_dom_sf"/>
</dbReference>
<dbReference type="Pfam" id="PF00293">
    <property type="entry name" value="NUDIX"/>
    <property type="match status" value="1"/>
</dbReference>
<dbReference type="EMBL" id="JAABOJ010000002">
    <property type="protein sequence ID" value="KAF3289579.1"/>
    <property type="molecule type" value="Genomic_DNA"/>
</dbReference>
<accession>A0A7C8RPU0</accession>
<dbReference type="InterPro" id="IPR000086">
    <property type="entry name" value="NUDIX_hydrolase_dom"/>
</dbReference>
<dbReference type="Proteomes" id="UP000474640">
    <property type="component" value="Unassembled WGS sequence"/>
</dbReference>
<dbReference type="GO" id="GO:0004081">
    <property type="term" value="F:bis(5'-nucleosyl)-tetraphosphatase (asymmetrical) activity"/>
    <property type="evidence" value="ECO:0007669"/>
    <property type="project" value="TreeGrafter"/>
</dbReference>
<evidence type="ECO:0000313" key="4">
    <source>
        <dbReference type="Proteomes" id="UP000474640"/>
    </source>
</evidence>
<dbReference type="PANTHER" id="PTHR21340:SF0">
    <property type="entry name" value="BIS(5'-NUCLEOSYL)-TETRAPHOSPHATASE [ASYMMETRICAL]"/>
    <property type="match status" value="1"/>
</dbReference>
<dbReference type="GO" id="GO:0006167">
    <property type="term" value="P:AMP biosynthetic process"/>
    <property type="evidence" value="ECO:0007669"/>
    <property type="project" value="TreeGrafter"/>
</dbReference>
<sequence length="203" mass="23453">MYFTRRLMANQAHYPSTHLTESAGCVLFHLPSRKICLLSITLQNANGGVLITLPKGRRNINETRKDAAVRETTEETSYKCSLLPVKMGTRLTLPEDDEDVRDRVRQCDACTEGFHMQLRSIGRKEERRAKIVWWFIAQVDEEDYERKEEVGWDGKVKEGVRVEWKEYDDVLGELSYETDVEVVKTAWRILEATEGPRTRLSGS</sequence>